<dbReference type="EMBL" id="JBHTMK010000005">
    <property type="protein sequence ID" value="MFD1364433.1"/>
    <property type="molecule type" value="Genomic_DNA"/>
</dbReference>
<gene>
    <name evidence="1" type="ORF">ACFQ5G_03630</name>
</gene>
<reference evidence="2" key="1">
    <citation type="journal article" date="2019" name="Int. J. Syst. Evol. Microbiol.">
        <title>The Global Catalogue of Microorganisms (GCM) 10K type strain sequencing project: providing services to taxonomists for standard genome sequencing and annotation.</title>
        <authorList>
            <consortium name="The Broad Institute Genomics Platform"/>
            <consortium name="The Broad Institute Genome Sequencing Center for Infectious Disease"/>
            <person name="Wu L."/>
            <person name="Ma J."/>
        </authorList>
    </citation>
    <scope>NUCLEOTIDE SEQUENCE [LARGE SCALE GENOMIC DNA]</scope>
    <source>
        <strain evidence="2">CCM 7526</strain>
    </source>
</reference>
<organism evidence="1 2">
    <name type="scientific">Actinoplanes sichuanensis</name>
    <dbReference type="NCBI Taxonomy" id="512349"/>
    <lineage>
        <taxon>Bacteria</taxon>
        <taxon>Bacillati</taxon>
        <taxon>Actinomycetota</taxon>
        <taxon>Actinomycetes</taxon>
        <taxon>Micromonosporales</taxon>
        <taxon>Micromonosporaceae</taxon>
        <taxon>Actinoplanes</taxon>
    </lineage>
</organism>
<proteinExistence type="predicted"/>
<accession>A0ABW4A1V9</accession>
<name>A0ABW4A1V9_9ACTN</name>
<protein>
    <submittedName>
        <fullName evidence="1">Uncharacterized protein</fullName>
    </submittedName>
</protein>
<keyword evidence="2" id="KW-1185">Reference proteome</keyword>
<evidence type="ECO:0000313" key="1">
    <source>
        <dbReference type="EMBL" id="MFD1364433.1"/>
    </source>
</evidence>
<evidence type="ECO:0000313" key="2">
    <source>
        <dbReference type="Proteomes" id="UP001597183"/>
    </source>
</evidence>
<comment type="caution">
    <text evidence="1">The sequence shown here is derived from an EMBL/GenBank/DDBJ whole genome shotgun (WGS) entry which is preliminary data.</text>
</comment>
<sequence>MATDDAWWTLDALNAEVPDHHHDSTVENLVTIFGASDHLACLRKEDVPVDRIQKWQLLDDPDAVESIAKVEDIRHALRSGRALPAIVLVHTPDGPRFGDGLPGRIDAYHLLEGMHRYNAAYREQAPTIFAWVAHVGCCGGPEADAPEEMFDAIPPSR</sequence>
<dbReference type="Proteomes" id="UP001597183">
    <property type="component" value="Unassembled WGS sequence"/>
</dbReference>
<dbReference type="RefSeq" id="WP_378078216.1">
    <property type="nucleotide sequence ID" value="NZ_JBHTMK010000005.1"/>
</dbReference>